<proteinExistence type="predicted"/>
<evidence type="ECO:0000256" key="6">
    <source>
        <dbReference type="SAM" id="Phobius"/>
    </source>
</evidence>
<feature type="domain" description="Cardiolipin synthase N-terminal" evidence="7">
    <location>
        <begin position="18"/>
        <end position="58"/>
    </location>
</feature>
<dbReference type="EMBL" id="VJOY01000012">
    <property type="protein sequence ID" value="TRX73711.1"/>
    <property type="molecule type" value="Genomic_DNA"/>
</dbReference>
<comment type="subcellular location">
    <subcellularLocation>
        <location evidence="1">Cell membrane</location>
        <topology evidence="1">Multi-pass membrane protein</topology>
    </subcellularLocation>
</comment>
<dbReference type="RefSeq" id="WP_143489446.1">
    <property type="nucleotide sequence ID" value="NZ_VJOY01000012.1"/>
</dbReference>
<evidence type="ECO:0000313" key="8">
    <source>
        <dbReference type="EMBL" id="TRX73711.1"/>
    </source>
</evidence>
<reference evidence="8 9" key="1">
    <citation type="submission" date="2019-07" db="EMBL/GenBank/DDBJ databases">
        <title>Pseudomonas mangiferae sp. nov., isolated from bark of mango tree in Thailand.</title>
        <authorList>
            <person name="Srisuk N."/>
            <person name="Anurat P."/>
        </authorList>
    </citation>
    <scope>NUCLEOTIDE SEQUENCE [LARGE SCALE GENOMIC DNA]</scope>
    <source>
        <strain evidence="8 9">DMKU_BBB3-04</strain>
    </source>
</reference>
<name>A0A553GW23_9PSED</name>
<gene>
    <name evidence="8" type="ORF">FM069_16390</name>
</gene>
<dbReference type="AlphaFoldDB" id="A0A553GW23"/>
<evidence type="ECO:0000256" key="2">
    <source>
        <dbReference type="ARBA" id="ARBA00022475"/>
    </source>
</evidence>
<keyword evidence="2" id="KW-1003">Cell membrane</keyword>
<evidence type="ECO:0000256" key="4">
    <source>
        <dbReference type="ARBA" id="ARBA00022989"/>
    </source>
</evidence>
<accession>A0A553GW23</accession>
<feature type="transmembrane region" description="Helical" evidence="6">
    <location>
        <begin position="39"/>
        <end position="57"/>
    </location>
</feature>
<protein>
    <submittedName>
        <fullName evidence="8">PLDc_N domain-containing protein</fullName>
    </submittedName>
</protein>
<dbReference type="Proteomes" id="UP000315235">
    <property type="component" value="Unassembled WGS sequence"/>
</dbReference>
<sequence length="74" mass="7867">MTLWTICALTVAVAIALFDLWALLSVFRSDKPLGVRLGWAAVIVALPVIGLAVWGKFGPRAVVEPPSSPEHSKG</sequence>
<evidence type="ECO:0000259" key="7">
    <source>
        <dbReference type="Pfam" id="PF13396"/>
    </source>
</evidence>
<evidence type="ECO:0000256" key="3">
    <source>
        <dbReference type="ARBA" id="ARBA00022692"/>
    </source>
</evidence>
<organism evidence="8 9">
    <name type="scientific">Pseudomonas mangiferae</name>
    <dbReference type="NCBI Taxonomy" id="2593654"/>
    <lineage>
        <taxon>Bacteria</taxon>
        <taxon>Pseudomonadati</taxon>
        <taxon>Pseudomonadota</taxon>
        <taxon>Gammaproteobacteria</taxon>
        <taxon>Pseudomonadales</taxon>
        <taxon>Pseudomonadaceae</taxon>
        <taxon>Pseudomonas</taxon>
    </lineage>
</organism>
<evidence type="ECO:0000256" key="5">
    <source>
        <dbReference type="ARBA" id="ARBA00023136"/>
    </source>
</evidence>
<feature type="transmembrane region" description="Helical" evidence="6">
    <location>
        <begin position="6"/>
        <end position="27"/>
    </location>
</feature>
<dbReference type="InterPro" id="IPR027379">
    <property type="entry name" value="CLS_N"/>
</dbReference>
<keyword evidence="3 6" id="KW-0812">Transmembrane</keyword>
<keyword evidence="4 6" id="KW-1133">Transmembrane helix</keyword>
<evidence type="ECO:0000313" key="9">
    <source>
        <dbReference type="Proteomes" id="UP000315235"/>
    </source>
</evidence>
<evidence type="ECO:0000256" key="1">
    <source>
        <dbReference type="ARBA" id="ARBA00004651"/>
    </source>
</evidence>
<dbReference type="Pfam" id="PF13396">
    <property type="entry name" value="PLDc_N"/>
    <property type="match status" value="1"/>
</dbReference>
<comment type="caution">
    <text evidence="8">The sequence shown here is derived from an EMBL/GenBank/DDBJ whole genome shotgun (WGS) entry which is preliminary data.</text>
</comment>
<keyword evidence="9" id="KW-1185">Reference proteome</keyword>
<dbReference type="GO" id="GO:0005886">
    <property type="term" value="C:plasma membrane"/>
    <property type="evidence" value="ECO:0007669"/>
    <property type="project" value="UniProtKB-SubCell"/>
</dbReference>
<dbReference type="OrthoDB" id="7030203at2"/>
<keyword evidence="5 6" id="KW-0472">Membrane</keyword>